<dbReference type="PANTHER" id="PTHR45436:SF5">
    <property type="entry name" value="SENSOR HISTIDINE KINASE TRCS"/>
    <property type="match status" value="1"/>
</dbReference>
<name>S4N256_9ACTN</name>
<evidence type="ECO:0000259" key="8">
    <source>
        <dbReference type="SMART" id="SM00387"/>
    </source>
</evidence>
<evidence type="ECO:0000256" key="3">
    <source>
        <dbReference type="ARBA" id="ARBA00022553"/>
    </source>
</evidence>
<dbReference type="GO" id="GO:0004673">
    <property type="term" value="F:protein histidine kinase activity"/>
    <property type="evidence" value="ECO:0007669"/>
    <property type="project" value="UniProtKB-EC"/>
</dbReference>
<dbReference type="InterPro" id="IPR003594">
    <property type="entry name" value="HATPase_dom"/>
</dbReference>
<dbReference type="EMBL" id="AOPY01001345">
    <property type="protein sequence ID" value="EPJ41012.1"/>
    <property type="molecule type" value="Genomic_DNA"/>
</dbReference>
<dbReference type="GO" id="GO:0000160">
    <property type="term" value="P:phosphorelay signal transduction system"/>
    <property type="evidence" value="ECO:0007669"/>
    <property type="project" value="TreeGrafter"/>
</dbReference>
<feature type="region of interest" description="Disordered" evidence="6">
    <location>
        <begin position="1"/>
        <end position="28"/>
    </location>
</feature>
<organism evidence="9 10">
    <name type="scientific">Streptomyces afghaniensis 772</name>
    <dbReference type="NCBI Taxonomy" id="1283301"/>
    <lineage>
        <taxon>Bacteria</taxon>
        <taxon>Bacillati</taxon>
        <taxon>Actinomycetota</taxon>
        <taxon>Actinomycetes</taxon>
        <taxon>Kitasatosporales</taxon>
        <taxon>Streptomycetaceae</taxon>
        <taxon>Streptomyces</taxon>
    </lineage>
</organism>
<dbReference type="Gene3D" id="3.30.565.10">
    <property type="entry name" value="Histidine kinase-like ATPase, C-terminal domain"/>
    <property type="match status" value="1"/>
</dbReference>
<feature type="compositionally biased region" description="Basic residues" evidence="6">
    <location>
        <begin position="772"/>
        <end position="784"/>
    </location>
</feature>
<evidence type="ECO:0000256" key="1">
    <source>
        <dbReference type="ARBA" id="ARBA00000085"/>
    </source>
</evidence>
<protein>
    <recommendedName>
        <fullName evidence="2">histidine kinase</fullName>
        <ecNumber evidence="2">2.7.13.3</ecNumber>
    </recommendedName>
</protein>
<keyword evidence="10" id="KW-1185">Reference proteome</keyword>
<evidence type="ECO:0000256" key="5">
    <source>
        <dbReference type="ARBA" id="ARBA00022777"/>
    </source>
</evidence>
<comment type="caution">
    <text evidence="9">The sequence shown here is derived from an EMBL/GenBank/DDBJ whole genome shotgun (WGS) entry which is preliminary data.</text>
</comment>
<dbReference type="Pfam" id="PF05331">
    <property type="entry name" value="DUF742"/>
    <property type="match status" value="1"/>
</dbReference>
<dbReference type="Pfam" id="PF02518">
    <property type="entry name" value="HATPase_c"/>
    <property type="match status" value="1"/>
</dbReference>
<keyword evidence="4" id="KW-0808">Transferase</keyword>
<dbReference type="HOGENOM" id="CLU_300332_0_0_11"/>
<feature type="region of interest" description="Disordered" evidence="6">
    <location>
        <begin position="744"/>
        <end position="866"/>
    </location>
</feature>
<feature type="compositionally biased region" description="Basic residues" evidence="6">
    <location>
        <begin position="710"/>
        <end position="721"/>
    </location>
</feature>
<evidence type="ECO:0000256" key="2">
    <source>
        <dbReference type="ARBA" id="ARBA00012438"/>
    </source>
</evidence>
<keyword evidence="3" id="KW-0597">Phosphoprotein</keyword>
<keyword evidence="7" id="KW-1133">Transmembrane helix</keyword>
<keyword evidence="7" id="KW-0812">Transmembrane</keyword>
<evidence type="ECO:0000256" key="6">
    <source>
        <dbReference type="SAM" id="MobiDB-lite"/>
    </source>
</evidence>
<comment type="catalytic activity">
    <reaction evidence="1">
        <text>ATP + protein L-histidine = ADP + protein N-phospho-L-histidine.</text>
        <dbReference type="EC" id="2.7.13.3"/>
    </reaction>
</comment>
<feature type="region of interest" description="Disordered" evidence="6">
    <location>
        <begin position="126"/>
        <end position="148"/>
    </location>
</feature>
<dbReference type="InterPro" id="IPR050428">
    <property type="entry name" value="TCS_sensor_his_kinase"/>
</dbReference>
<dbReference type="SMART" id="SM00387">
    <property type="entry name" value="HATPase_c"/>
    <property type="match status" value="1"/>
</dbReference>
<feature type="domain" description="Histidine kinase/HSP90-like ATPase" evidence="8">
    <location>
        <begin position="289"/>
        <end position="463"/>
    </location>
</feature>
<dbReference type="GO" id="GO:0005886">
    <property type="term" value="C:plasma membrane"/>
    <property type="evidence" value="ECO:0007669"/>
    <property type="project" value="TreeGrafter"/>
</dbReference>
<feature type="region of interest" description="Disordered" evidence="6">
    <location>
        <begin position="464"/>
        <end position="575"/>
    </location>
</feature>
<dbReference type="InterPro" id="IPR007995">
    <property type="entry name" value="DUF742"/>
</dbReference>
<sequence length="997" mass="107159">MSHLRAPAARADRREGGRHGRPAARTAPALPETHIRPQLLRIAVLPPIAVALSGCAAVLFTVRSTGARPGLMLWAVLAGAVSVTLVGIVVAAVAANRVARSVHDRIGVLRRTTTRREADLRALVETLRRGDGPPQPGPQSSPRGGPAEGADDFELLAADLTRAHDGAVTAVVQASQLSSQAGSEQKLEVFVNLARRLQSLVHREISILDELENEMEDPDLLKGLFHVDHLATRIRRHAENLAVLGGAVSRRQWSNPVSMTEVLRSAIAEVEQYSRVKLVPPIDGTLRGHAVADVIHLLAELVENATVFSAPHTQVLLRANLVTSGLAVEVEDRGLGMPLEEQTRMNALLADPDQVNVARLLADGRIGLFVVSQLARRHGITVRLQSNIYGGVQAVLVVPQALLGAEAGAPGGTGQLGQPVVGAGDSAGSGPESGAGAASRRGSSPAVEAASGTSVVYRFPSGSGTASEALPSVPQTAGAASRAHQQEAERSSGGSAQSGRPAPLPVRGAHRERPNPAEARPGISPDDRRILAENVTAPPTPRNGTVRGTMGKPQLPRRRAQEHIAPQLRDGPTPRQDSEFLVGHDPGLMAAFQRGISLAEAQQHIEAGNMEWGDTEPTHTESARMESAHVTPLHREPTHREPTHREPTHGEPTRRDPIPMEPVHTESLSTVDAARISEARGARDGATASRPTTPPPGTTGAHPPDDHARFHPHPQRSRRPSYLKESIHHGERCADRPCIRSRLADERPRAARTAHERRGAPVLRRAREVRARPRPGQRRPHGRPGLRPVLPRPQRRRPLRRRRRRPAGRGRTRLEPAVRHHRRLRHLPGRARRPRGRRGRPRLRDGDAGQERPPVPGHRSPPAVRRIPGDEALSVAAAGDGPWLDDAAGRLVRPFTVSNGRTRPTVALDLMSQVMATGATPLGYLGPEHAQALERCSVPVAVAEVAAHLKLPVAVTKVLLADLVDCGALTTKPPAFHHNPTDRALLEAVLDGLRRQL</sequence>
<evidence type="ECO:0000313" key="10">
    <source>
        <dbReference type="Proteomes" id="UP000015001"/>
    </source>
</evidence>
<feature type="compositionally biased region" description="Basic residues" evidence="6">
    <location>
        <begin position="793"/>
        <end position="811"/>
    </location>
</feature>
<evidence type="ECO:0000313" key="9">
    <source>
        <dbReference type="EMBL" id="EPJ41012.1"/>
    </source>
</evidence>
<dbReference type="EC" id="2.7.13.3" evidence="2"/>
<feature type="compositionally biased region" description="Basic and acidic residues" evidence="6">
    <location>
        <begin position="616"/>
        <end position="658"/>
    </location>
</feature>
<feature type="compositionally biased region" description="Basic and acidic residues" evidence="6">
    <location>
        <begin position="744"/>
        <end position="771"/>
    </location>
</feature>
<dbReference type="InterPro" id="IPR036890">
    <property type="entry name" value="HATPase_C_sf"/>
</dbReference>
<evidence type="ECO:0000256" key="4">
    <source>
        <dbReference type="ARBA" id="ARBA00022679"/>
    </source>
</evidence>
<dbReference type="PATRIC" id="fig|1283301.3.peg.1904"/>
<feature type="transmembrane region" description="Helical" evidence="7">
    <location>
        <begin position="72"/>
        <end position="95"/>
    </location>
</feature>
<keyword evidence="5" id="KW-0418">Kinase</keyword>
<feature type="compositionally biased region" description="Basic residues" evidence="6">
    <location>
        <begin position="819"/>
        <end position="841"/>
    </location>
</feature>
<feature type="region of interest" description="Disordered" evidence="6">
    <location>
        <begin position="414"/>
        <end position="451"/>
    </location>
</feature>
<dbReference type="Proteomes" id="UP000015001">
    <property type="component" value="Unassembled WGS sequence"/>
</dbReference>
<keyword evidence="7" id="KW-0472">Membrane</keyword>
<evidence type="ECO:0000256" key="7">
    <source>
        <dbReference type="SAM" id="Phobius"/>
    </source>
</evidence>
<accession>S4N256</accession>
<feature type="region of interest" description="Disordered" evidence="6">
    <location>
        <begin position="611"/>
        <end position="730"/>
    </location>
</feature>
<dbReference type="AlphaFoldDB" id="S4N256"/>
<reference evidence="9 10" key="1">
    <citation type="submission" date="2013-02" db="EMBL/GenBank/DDBJ databases">
        <title>Draft Genome Sequence of Streptomyces afghaniensis, Which Produces Compounds of the Julimycin B-Complex.</title>
        <authorList>
            <person name="Gruening B.A."/>
            <person name="Praeg A."/>
            <person name="Erxleben A."/>
            <person name="Guenther S."/>
            <person name="Fiedler H.-P."/>
            <person name="Goodfellow M."/>
            <person name="Mueller M."/>
        </authorList>
    </citation>
    <scope>NUCLEOTIDE SEQUENCE [LARGE SCALE GENOMIC DNA]</scope>
    <source>
        <strain evidence="9 10">772</strain>
    </source>
</reference>
<dbReference type="SUPFAM" id="SSF55874">
    <property type="entry name" value="ATPase domain of HSP90 chaperone/DNA topoisomerase II/histidine kinase"/>
    <property type="match status" value="1"/>
</dbReference>
<dbReference type="PANTHER" id="PTHR45436">
    <property type="entry name" value="SENSOR HISTIDINE KINASE YKOH"/>
    <property type="match status" value="1"/>
</dbReference>
<proteinExistence type="predicted"/>
<feature type="compositionally biased region" description="Low complexity" evidence="6">
    <location>
        <begin position="434"/>
        <end position="446"/>
    </location>
</feature>
<feature type="transmembrane region" description="Helical" evidence="7">
    <location>
        <begin position="39"/>
        <end position="60"/>
    </location>
</feature>
<gene>
    <name evidence="9" type="ORF">STAFG_1928</name>
</gene>